<comment type="cofactor">
    <cofactor evidence="1 4 5">
        <name>pyridoxal 5'-phosphate</name>
        <dbReference type="ChEBI" id="CHEBI:597326"/>
    </cofactor>
</comment>
<reference evidence="9" key="1">
    <citation type="submission" date="2015-05" db="EMBL/GenBank/DDBJ databases">
        <authorList>
            <consortium name="Pathogen Informatics"/>
        </authorList>
    </citation>
    <scope>NUCLEOTIDE SEQUENCE [LARGE SCALE GENOMIC DNA]</scope>
    <source>
        <strain evidence="9">M72</strain>
    </source>
</reference>
<evidence type="ECO:0000256" key="1">
    <source>
        <dbReference type="ARBA" id="ARBA00001933"/>
    </source>
</evidence>
<comment type="pathway">
    <text evidence="4">Amino-acid biosynthesis; D-alanine biosynthesis; D-alanine from L-alanine: step 1/1.</text>
</comment>
<feature type="binding site" evidence="4 6">
    <location>
        <position position="136"/>
    </location>
    <ligand>
        <name>substrate</name>
    </ligand>
</feature>
<protein>
    <recommendedName>
        <fullName evidence="4">Alanine racemase</fullName>
        <ecNumber evidence="4">5.1.1.1</ecNumber>
    </recommendedName>
</protein>
<evidence type="ECO:0000256" key="6">
    <source>
        <dbReference type="PIRSR" id="PIRSR600821-52"/>
    </source>
</evidence>
<dbReference type="FunFam" id="3.20.20.10:FF:000002">
    <property type="entry name" value="Alanine racemase"/>
    <property type="match status" value="1"/>
</dbReference>
<dbReference type="InterPro" id="IPR020622">
    <property type="entry name" value="Ala_racemase_pyridoxalP-BS"/>
</dbReference>
<dbReference type="PANTHER" id="PTHR30511">
    <property type="entry name" value="ALANINE RACEMASE"/>
    <property type="match status" value="1"/>
</dbReference>
<dbReference type="InterPro" id="IPR000821">
    <property type="entry name" value="Ala_racemase"/>
</dbReference>
<sequence>MKKNRVYAGIDLDALRYNMESMHKNIKEGTKIAAVIKADAYGHGALTVAKTIEDLPYVWGFAVATADEAEMLIADGRKKPILILGISFPEHYELIVENEIRPAICEYEAAKALSDIAVRKNKTCHIHIKIDTGMSRIGLQVTEESADLVAKIAQLPGIEIEGIFTHFAQADEYDKTPTKKQIALFQKMIRMLEERNVKIPIHHCSNSAGIVEIPEANMDMVRAGITLYGMWPSEEVAHNISLHPVMSLKSHIAFVKTLGKGRKISYGGIYETPSEKRIATIPVGYADGYARGLSNKGYVLIHGKKAPICGRVCMDQFMVDVTEIPEAKEGDPVTLLGKDGSECITMEELGELSGRFNYEFACLITPRVPRICIQES</sequence>
<dbReference type="PANTHER" id="PTHR30511:SF0">
    <property type="entry name" value="ALANINE RACEMASE, CATABOLIC-RELATED"/>
    <property type="match status" value="1"/>
</dbReference>
<dbReference type="OrthoDB" id="9813814at2"/>
<evidence type="ECO:0000256" key="2">
    <source>
        <dbReference type="ARBA" id="ARBA00022898"/>
    </source>
</evidence>
<comment type="function">
    <text evidence="4">Catalyzes the interconversion of L-alanine and D-alanine. May also act on other amino acids.</text>
</comment>
<feature type="active site" description="Proton acceptor; specific for L-alanine" evidence="4">
    <location>
        <position position="266"/>
    </location>
</feature>
<dbReference type="Pfam" id="PF00842">
    <property type="entry name" value="Ala_racemase_C"/>
    <property type="match status" value="1"/>
</dbReference>
<dbReference type="HAMAP" id="MF_01201">
    <property type="entry name" value="Ala_racemase"/>
    <property type="match status" value="1"/>
</dbReference>
<keyword evidence="3 4" id="KW-0413">Isomerase</keyword>
<dbReference type="Gene3D" id="3.20.20.10">
    <property type="entry name" value="Alanine racemase"/>
    <property type="match status" value="1"/>
</dbReference>
<dbReference type="UniPathway" id="UPA00042">
    <property type="reaction ID" value="UER00497"/>
</dbReference>
<evidence type="ECO:0000256" key="5">
    <source>
        <dbReference type="PIRSR" id="PIRSR600821-50"/>
    </source>
</evidence>
<dbReference type="SMART" id="SM01005">
    <property type="entry name" value="Ala_racemase_C"/>
    <property type="match status" value="1"/>
</dbReference>
<comment type="catalytic activity">
    <reaction evidence="4">
        <text>L-alanine = D-alanine</text>
        <dbReference type="Rhea" id="RHEA:20249"/>
        <dbReference type="ChEBI" id="CHEBI:57416"/>
        <dbReference type="ChEBI" id="CHEBI:57972"/>
        <dbReference type="EC" id="5.1.1.1"/>
    </reaction>
</comment>
<dbReference type="PRINTS" id="PR00992">
    <property type="entry name" value="ALARACEMASE"/>
</dbReference>
<proteinExistence type="inferred from homology"/>
<dbReference type="GO" id="GO:0009252">
    <property type="term" value="P:peptidoglycan biosynthetic process"/>
    <property type="evidence" value="ECO:0007669"/>
    <property type="project" value="TreeGrafter"/>
</dbReference>
<dbReference type="STRING" id="301302.ERS852420_00636"/>
<evidence type="ECO:0000313" key="9">
    <source>
        <dbReference type="Proteomes" id="UP000049979"/>
    </source>
</evidence>
<dbReference type="GO" id="GO:0030170">
    <property type="term" value="F:pyridoxal phosphate binding"/>
    <property type="evidence" value="ECO:0007669"/>
    <property type="project" value="UniProtKB-UniRule"/>
</dbReference>
<dbReference type="InterPro" id="IPR011079">
    <property type="entry name" value="Ala_racemase_C"/>
</dbReference>
<organism evidence="8 9">
    <name type="scientific">Roseburia faecis</name>
    <dbReference type="NCBI Taxonomy" id="301302"/>
    <lineage>
        <taxon>Bacteria</taxon>
        <taxon>Bacillati</taxon>
        <taxon>Bacillota</taxon>
        <taxon>Clostridia</taxon>
        <taxon>Lachnospirales</taxon>
        <taxon>Lachnospiraceae</taxon>
        <taxon>Roseburia</taxon>
    </lineage>
</organism>
<dbReference type="EMBL" id="CVRR01000019">
    <property type="protein sequence ID" value="CRL37990.1"/>
    <property type="molecule type" value="Genomic_DNA"/>
</dbReference>
<feature type="modified residue" description="N6-(pyridoxal phosphate)lysine" evidence="4 5">
    <location>
        <position position="37"/>
    </location>
</feature>
<feature type="binding site" evidence="4 6">
    <location>
        <position position="314"/>
    </location>
    <ligand>
        <name>substrate</name>
    </ligand>
</feature>
<gene>
    <name evidence="8" type="ORF">M72_05441</name>
</gene>
<dbReference type="RefSeq" id="WP_055067807.1">
    <property type="nucleotide sequence ID" value="NZ_CP173697.1"/>
</dbReference>
<dbReference type="SUPFAM" id="SSF51419">
    <property type="entry name" value="PLP-binding barrel"/>
    <property type="match status" value="1"/>
</dbReference>
<dbReference type="NCBIfam" id="TIGR00492">
    <property type="entry name" value="alr"/>
    <property type="match status" value="1"/>
</dbReference>
<name>A0A0M6WP93_9FIRM</name>
<dbReference type="SUPFAM" id="SSF50621">
    <property type="entry name" value="Alanine racemase C-terminal domain-like"/>
    <property type="match status" value="1"/>
</dbReference>
<dbReference type="Pfam" id="PF01168">
    <property type="entry name" value="Ala_racemase_N"/>
    <property type="match status" value="1"/>
</dbReference>
<dbReference type="Gene3D" id="2.40.37.10">
    <property type="entry name" value="Lyase, Ornithine Decarboxylase, Chain A, domain 1"/>
    <property type="match status" value="1"/>
</dbReference>
<keyword evidence="2 4" id="KW-0663">Pyridoxal phosphate</keyword>
<evidence type="ECO:0000256" key="4">
    <source>
        <dbReference type="HAMAP-Rule" id="MF_01201"/>
    </source>
</evidence>
<evidence type="ECO:0000259" key="7">
    <source>
        <dbReference type="SMART" id="SM01005"/>
    </source>
</evidence>
<dbReference type="EC" id="5.1.1.1" evidence="4"/>
<dbReference type="GO" id="GO:0030632">
    <property type="term" value="P:D-alanine biosynthetic process"/>
    <property type="evidence" value="ECO:0007669"/>
    <property type="project" value="UniProtKB-UniRule"/>
</dbReference>
<feature type="active site" description="Proton acceptor; specific for D-alanine" evidence="4">
    <location>
        <position position="37"/>
    </location>
</feature>
<keyword evidence="9" id="KW-1185">Reference proteome</keyword>
<dbReference type="Proteomes" id="UP000049979">
    <property type="component" value="Unassembled WGS sequence"/>
</dbReference>
<comment type="similarity">
    <text evidence="4">Belongs to the alanine racemase family.</text>
</comment>
<dbReference type="PROSITE" id="PS00395">
    <property type="entry name" value="ALANINE_RACEMASE"/>
    <property type="match status" value="1"/>
</dbReference>
<evidence type="ECO:0000256" key="3">
    <source>
        <dbReference type="ARBA" id="ARBA00023235"/>
    </source>
</evidence>
<dbReference type="InterPro" id="IPR029066">
    <property type="entry name" value="PLP-binding_barrel"/>
</dbReference>
<dbReference type="AlphaFoldDB" id="A0A0M6WP93"/>
<dbReference type="CDD" id="cd00430">
    <property type="entry name" value="PLPDE_III_AR"/>
    <property type="match status" value="1"/>
</dbReference>
<dbReference type="InterPro" id="IPR001608">
    <property type="entry name" value="Ala_racemase_N"/>
</dbReference>
<dbReference type="GO" id="GO:0005829">
    <property type="term" value="C:cytosol"/>
    <property type="evidence" value="ECO:0007669"/>
    <property type="project" value="TreeGrafter"/>
</dbReference>
<evidence type="ECO:0000313" key="8">
    <source>
        <dbReference type="EMBL" id="CRL37990.1"/>
    </source>
</evidence>
<feature type="domain" description="Alanine racemase C-terminal" evidence="7">
    <location>
        <begin position="245"/>
        <end position="373"/>
    </location>
</feature>
<accession>A0A0M6WP93</accession>
<dbReference type="InterPro" id="IPR009006">
    <property type="entry name" value="Ala_racemase/Decarboxylase_C"/>
</dbReference>
<dbReference type="GO" id="GO:0008784">
    <property type="term" value="F:alanine racemase activity"/>
    <property type="evidence" value="ECO:0007669"/>
    <property type="project" value="UniProtKB-UniRule"/>
</dbReference>